<evidence type="ECO:0000256" key="9">
    <source>
        <dbReference type="ARBA" id="ARBA00029908"/>
    </source>
</evidence>
<dbReference type="Pfam" id="PF00359">
    <property type="entry name" value="PTS_EIIA_2"/>
    <property type="match status" value="1"/>
</dbReference>
<dbReference type="Gene3D" id="3.40.930.10">
    <property type="entry name" value="Mannitol-specific EII, Chain A"/>
    <property type="match status" value="1"/>
</dbReference>
<evidence type="ECO:0000313" key="12">
    <source>
        <dbReference type="EMBL" id="ARF68755.1"/>
    </source>
</evidence>
<keyword evidence="6" id="KW-0808">Transferase</keyword>
<evidence type="ECO:0000256" key="3">
    <source>
        <dbReference type="ARBA" id="ARBA00022448"/>
    </source>
</evidence>
<name>A0A1V0UU24_9BACL</name>
<reference evidence="12 13" key="1">
    <citation type="submission" date="2017-03" db="EMBL/GenBank/DDBJ databases">
        <title>Paenibacillus larvae genome sequencing.</title>
        <authorList>
            <person name="Dingman D.W."/>
        </authorList>
    </citation>
    <scope>NUCLEOTIDE SEQUENCE [LARGE SCALE GENOMIC DNA]</scope>
    <source>
        <strain evidence="12 13">SAG 10367</strain>
    </source>
</reference>
<keyword evidence="7" id="KW-0598">Phosphotransferase system</keyword>
<dbReference type="GO" id="GO:0009401">
    <property type="term" value="P:phosphoenolpyruvate-dependent sugar phosphotransferase system"/>
    <property type="evidence" value="ECO:0007669"/>
    <property type="project" value="UniProtKB-KW"/>
</dbReference>
<dbReference type="PROSITE" id="PS51094">
    <property type="entry name" value="PTS_EIIA_TYPE_2"/>
    <property type="match status" value="1"/>
</dbReference>
<evidence type="ECO:0000256" key="8">
    <source>
        <dbReference type="ARBA" id="ARBA00022777"/>
    </source>
</evidence>
<dbReference type="AlphaFoldDB" id="A0A1V0UU24"/>
<dbReference type="EMBL" id="CP020557">
    <property type="protein sequence ID" value="ARF68755.1"/>
    <property type="molecule type" value="Genomic_DNA"/>
</dbReference>
<evidence type="ECO:0000256" key="11">
    <source>
        <dbReference type="ARBA" id="ARBA00030962"/>
    </source>
</evidence>
<keyword evidence="5" id="KW-0762">Sugar transport</keyword>
<keyword evidence="4" id="KW-0597">Phosphoprotein</keyword>
<sequence>MTQTILTADKIKLDAKPATKKEAITMAGQLLVQAGCVSEDYIQSMMEREELQTTYMGFGVAIPHGTKEAKTFIRSTGISVVQVREGVDFGNGNVAKILIGIAAVGDEHLDIIQNLALLISEEENVDKLVHADTAKAVIDMIEQGDE</sequence>
<dbReference type="InterPro" id="IPR050893">
    <property type="entry name" value="Sugar_PTS"/>
</dbReference>
<dbReference type="PANTHER" id="PTHR30181:SF2">
    <property type="entry name" value="PTS SYSTEM MANNITOL-SPECIFIC EIICBA COMPONENT"/>
    <property type="match status" value="1"/>
</dbReference>
<accession>A0A1V0UU24</accession>
<dbReference type="Proteomes" id="UP000192727">
    <property type="component" value="Chromosome"/>
</dbReference>
<proteinExistence type="predicted"/>
<evidence type="ECO:0000256" key="6">
    <source>
        <dbReference type="ARBA" id="ARBA00022679"/>
    </source>
</evidence>
<dbReference type="PANTHER" id="PTHR30181">
    <property type="entry name" value="MANNITOL PERMEASE IIC COMPONENT"/>
    <property type="match status" value="1"/>
</dbReference>
<gene>
    <name evidence="12" type="ORF">B7C51_14570</name>
</gene>
<dbReference type="GeneID" id="64217400"/>
<dbReference type="GO" id="GO:0005886">
    <property type="term" value="C:plasma membrane"/>
    <property type="evidence" value="ECO:0007669"/>
    <property type="project" value="TreeGrafter"/>
</dbReference>
<organism evidence="12 13">
    <name type="scientific">Paenibacillus larvae subsp. pulvifaciens</name>
    <dbReference type="NCBI Taxonomy" id="1477"/>
    <lineage>
        <taxon>Bacteria</taxon>
        <taxon>Bacillati</taxon>
        <taxon>Bacillota</taxon>
        <taxon>Bacilli</taxon>
        <taxon>Bacillales</taxon>
        <taxon>Paenibacillaceae</taxon>
        <taxon>Paenibacillus</taxon>
    </lineage>
</organism>
<evidence type="ECO:0000256" key="7">
    <source>
        <dbReference type="ARBA" id="ARBA00022683"/>
    </source>
</evidence>
<keyword evidence="8" id="KW-0418">Kinase</keyword>
<comment type="function">
    <text evidence="1">The phosphoenolpyruvate-dependent sugar phosphotransferase system (sugar PTS), a major carbohydrate active transport system, catalyzes the phosphorylation of incoming sugar substrates concomitantly with their translocation across the cell membrane. The enzyme II CmtAB PTS system is involved in D-mannitol transport.</text>
</comment>
<dbReference type="GO" id="GO:0090563">
    <property type="term" value="F:protein-phosphocysteine-sugar phosphotransferase activity"/>
    <property type="evidence" value="ECO:0007669"/>
    <property type="project" value="TreeGrafter"/>
</dbReference>
<evidence type="ECO:0000313" key="13">
    <source>
        <dbReference type="Proteomes" id="UP000192727"/>
    </source>
</evidence>
<dbReference type="CDD" id="cd00211">
    <property type="entry name" value="PTS_IIA_fru"/>
    <property type="match status" value="1"/>
</dbReference>
<keyword evidence="3" id="KW-0813">Transport</keyword>
<dbReference type="GO" id="GO:0016301">
    <property type="term" value="F:kinase activity"/>
    <property type="evidence" value="ECO:0007669"/>
    <property type="project" value="UniProtKB-KW"/>
</dbReference>
<evidence type="ECO:0000256" key="1">
    <source>
        <dbReference type="ARBA" id="ARBA00002434"/>
    </source>
</evidence>
<evidence type="ECO:0000256" key="10">
    <source>
        <dbReference type="ARBA" id="ARBA00030956"/>
    </source>
</evidence>
<dbReference type="RefSeq" id="WP_023485400.1">
    <property type="nucleotide sequence ID" value="NZ_CP019794.1"/>
</dbReference>
<dbReference type="SUPFAM" id="SSF55804">
    <property type="entry name" value="Phoshotransferase/anion transport protein"/>
    <property type="match status" value="1"/>
</dbReference>
<evidence type="ECO:0000256" key="2">
    <source>
        <dbReference type="ARBA" id="ARBA00014783"/>
    </source>
</evidence>
<evidence type="ECO:0000256" key="4">
    <source>
        <dbReference type="ARBA" id="ARBA00022553"/>
    </source>
</evidence>
<dbReference type="PROSITE" id="PS00372">
    <property type="entry name" value="PTS_EIIA_TYPE_2_HIS"/>
    <property type="match status" value="1"/>
</dbReference>
<dbReference type="InterPro" id="IPR016152">
    <property type="entry name" value="PTrfase/Anion_transptr"/>
</dbReference>
<dbReference type="InterPro" id="IPR002178">
    <property type="entry name" value="PTS_EIIA_type-2_dom"/>
</dbReference>
<protein>
    <recommendedName>
        <fullName evidence="2">Mannitol-specific phosphotransferase enzyme IIA component</fullName>
    </recommendedName>
    <alternativeName>
        <fullName evidence="10">EIIA</fullName>
    </alternativeName>
    <alternativeName>
        <fullName evidence="11">EIII</fullName>
    </alternativeName>
    <alternativeName>
        <fullName evidence="9">PTS system mannitol-specific EIIA component</fullName>
    </alternativeName>
</protein>
<evidence type="ECO:0000256" key="5">
    <source>
        <dbReference type="ARBA" id="ARBA00022597"/>
    </source>
</evidence>